<dbReference type="Pfam" id="PF02812">
    <property type="entry name" value="ELFV_dehydrog_N"/>
    <property type="match status" value="1"/>
</dbReference>
<dbReference type="InterPro" id="IPR046346">
    <property type="entry name" value="Aminoacid_DH-like_N_sf"/>
</dbReference>
<dbReference type="SUPFAM" id="SSF53223">
    <property type="entry name" value="Aminoacid dehydrogenase-like, N-terminal domain"/>
    <property type="match status" value="1"/>
</dbReference>
<gene>
    <name evidence="5" type="ORF">AVDCRST_MAG69-287</name>
</gene>
<name>A0A6J4RSF5_9ACTN</name>
<proteinExistence type="inferred from homology"/>
<protein>
    <submittedName>
        <fullName evidence="5">NAD-specific glutamate dehydrogenase NADP-specific glutamate dehydrogenase</fullName>
        <ecNumber evidence="5">1.4.1.2</ecNumber>
        <ecNumber evidence="5">1.4.1.4</ecNumber>
    </submittedName>
</protein>
<organism evidence="5">
    <name type="scientific">uncultured Solirubrobacteraceae bacterium</name>
    <dbReference type="NCBI Taxonomy" id="1162706"/>
    <lineage>
        <taxon>Bacteria</taxon>
        <taxon>Bacillati</taxon>
        <taxon>Actinomycetota</taxon>
        <taxon>Thermoleophilia</taxon>
        <taxon>Solirubrobacterales</taxon>
        <taxon>Solirubrobacteraceae</taxon>
        <taxon>environmental samples</taxon>
    </lineage>
</organism>
<evidence type="ECO:0000313" key="5">
    <source>
        <dbReference type="EMBL" id="CAA9473952.1"/>
    </source>
</evidence>
<evidence type="ECO:0000256" key="2">
    <source>
        <dbReference type="ARBA" id="ARBA00023002"/>
    </source>
</evidence>
<dbReference type="AlphaFoldDB" id="A0A6J4RSF5"/>
<dbReference type="GO" id="GO:0004352">
    <property type="term" value="F:glutamate dehydrogenase (NAD+) activity"/>
    <property type="evidence" value="ECO:0007669"/>
    <property type="project" value="UniProtKB-EC"/>
</dbReference>
<dbReference type="InterPro" id="IPR006097">
    <property type="entry name" value="Glu/Leu/Phe/Val/Trp_DH_dimer"/>
</dbReference>
<dbReference type="EMBL" id="CADCVP010000039">
    <property type="protein sequence ID" value="CAA9473952.1"/>
    <property type="molecule type" value="Genomic_DNA"/>
</dbReference>
<dbReference type="EC" id="1.4.1.2" evidence="5"/>
<dbReference type="GO" id="GO:0004354">
    <property type="term" value="F:glutamate dehydrogenase (NADP+) activity"/>
    <property type="evidence" value="ECO:0007669"/>
    <property type="project" value="UniProtKB-EC"/>
</dbReference>
<comment type="similarity">
    <text evidence="1">Belongs to the Glu/Leu/Phe/Val dehydrogenases family.</text>
</comment>
<dbReference type="PRINTS" id="PR00082">
    <property type="entry name" value="GLFDHDRGNASE"/>
</dbReference>
<sequence>MADGTVTTPPEQAPPDQSPREANRAVGARARAEMSNFDTVNHWFDLAADRLGMGDDTRAVLRSSYREVQVQIPIRLRDDCVHVFSGYRVQHNGARGPYKGGIRFHPEVDLDEVRALASLMTWKTAIVGIPFGGAKGGVNVPADKLDEHELQTVTRSFIDKIEKVLGPTRDIPAPDVNTNARVMAWMMDEYGKLHGHTPAIVTGKPISLGGSFGREAATGRGVVQMY</sequence>
<accession>A0A6J4RSF5</accession>
<keyword evidence="2 5" id="KW-0560">Oxidoreductase</keyword>
<feature type="compositionally biased region" description="Polar residues" evidence="3">
    <location>
        <begin position="1"/>
        <end position="10"/>
    </location>
</feature>
<feature type="domain" description="Glutamate/phenylalanine/leucine/valine/L-tryptophan dehydrogenase dimerisation" evidence="4">
    <location>
        <begin position="66"/>
        <end position="191"/>
    </location>
</feature>
<dbReference type="GO" id="GO:0006538">
    <property type="term" value="P:L-glutamate catabolic process"/>
    <property type="evidence" value="ECO:0007669"/>
    <property type="project" value="TreeGrafter"/>
</dbReference>
<feature type="non-terminal residue" evidence="5">
    <location>
        <position position="226"/>
    </location>
</feature>
<evidence type="ECO:0000259" key="4">
    <source>
        <dbReference type="Pfam" id="PF02812"/>
    </source>
</evidence>
<dbReference type="Gene3D" id="3.40.50.10860">
    <property type="entry name" value="Leucine Dehydrogenase, chain A, domain 1"/>
    <property type="match status" value="1"/>
</dbReference>
<dbReference type="EC" id="1.4.1.4" evidence="5"/>
<dbReference type="InterPro" id="IPR006095">
    <property type="entry name" value="Glu/Leu/Phe/Val/Trp_DH"/>
</dbReference>
<feature type="region of interest" description="Disordered" evidence="3">
    <location>
        <begin position="1"/>
        <end position="24"/>
    </location>
</feature>
<reference evidence="5" key="1">
    <citation type="submission" date="2020-02" db="EMBL/GenBank/DDBJ databases">
        <authorList>
            <person name="Meier V. D."/>
        </authorList>
    </citation>
    <scope>NUCLEOTIDE SEQUENCE</scope>
    <source>
        <strain evidence="5">AVDCRST_MAG69</strain>
    </source>
</reference>
<dbReference type="FunFam" id="3.40.50.10860:FF:000003">
    <property type="entry name" value="Glutamate dehydrogenase"/>
    <property type="match status" value="1"/>
</dbReference>
<dbReference type="PANTHER" id="PTHR11606">
    <property type="entry name" value="GLUTAMATE DEHYDROGENASE"/>
    <property type="match status" value="1"/>
</dbReference>
<dbReference type="PANTHER" id="PTHR11606:SF24">
    <property type="entry name" value="NAD-SPECIFIC GLUTAMATE DEHYDROGENASE"/>
    <property type="match status" value="1"/>
</dbReference>
<evidence type="ECO:0000256" key="3">
    <source>
        <dbReference type="SAM" id="MobiDB-lite"/>
    </source>
</evidence>
<evidence type="ECO:0000256" key="1">
    <source>
        <dbReference type="ARBA" id="ARBA00006382"/>
    </source>
</evidence>